<organism evidence="2 3">
    <name type="scientific">Hyphodiscus hymeniophilus</name>
    <dbReference type="NCBI Taxonomy" id="353542"/>
    <lineage>
        <taxon>Eukaryota</taxon>
        <taxon>Fungi</taxon>
        <taxon>Dikarya</taxon>
        <taxon>Ascomycota</taxon>
        <taxon>Pezizomycotina</taxon>
        <taxon>Leotiomycetes</taxon>
        <taxon>Helotiales</taxon>
        <taxon>Hyphodiscaceae</taxon>
        <taxon>Hyphodiscus</taxon>
    </lineage>
</organism>
<dbReference type="GO" id="GO:0016491">
    <property type="term" value="F:oxidoreductase activity"/>
    <property type="evidence" value="ECO:0007669"/>
    <property type="project" value="InterPro"/>
</dbReference>
<dbReference type="PANTHER" id="PTHR30543">
    <property type="entry name" value="CHROMATE REDUCTASE"/>
    <property type="match status" value="1"/>
</dbReference>
<gene>
    <name evidence="2" type="ORF">D0Z07_0687</name>
</gene>
<dbReference type="SUPFAM" id="SSF52218">
    <property type="entry name" value="Flavoproteins"/>
    <property type="match status" value="1"/>
</dbReference>
<dbReference type="Proteomes" id="UP000785200">
    <property type="component" value="Unassembled WGS sequence"/>
</dbReference>
<dbReference type="InterPro" id="IPR029039">
    <property type="entry name" value="Flavoprotein-like_sf"/>
</dbReference>
<feature type="domain" description="NADPH-dependent FMN reductase-like" evidence="1">
    <location>
        <begin position="6"/>
        <end position="148"/>
    </location>
</feature>
<dbReference type="OrthoDB" id="68575at2759"/>
<evidence type="ECO:0000313" key="2">
    <source>
        <dbReference type="EMBL" id="KAG0652953.1"/>
    </source>
</evidence>
<dbReference type="Gene3D" id="3.40.50.360">
    <property type="match status" value="1"/>
</dbReference>
<dbReference type="Pfam" id="PF03358">
    <property type="entry name" value="FMN_red"/>
    <property type="match status" value="1"/>
</dbReference>
<proteinExistence type="predicted"/>
<comment type="caution">
    <text evidence="2">The sequence shown here is derived from an EMBL/GenBank/DDBJ whole genome shotgun (WGS) entry which is preliminary data.</text>
</comment>
<reference evidence="2" key="1">
    <citation type="submission" date="2019-07" db="EMBL/GenBank/DDBJ databases">
        <title>Hyphodiscus hymeniophilus genome sequencing and assembly.</title>
        <authorList>
            <person name="Kramer G."/>
            <person name="Nodwell J."/>
        </authorList>
    </citation>
    <scope>NUCLEOTIDE SEQUENCE</scope>
    <source>
        <strain evidence="2">ATCC 34498</strain>
    </source>
</reference>
<keyword evidence="3" id="KW-1185">Reference proteome</keyword>
<dbReference type="GO" id="GO:0005829">
    <property type="term" value="C:cytosol"/>
    <property type="evidence" value="ECO:0007669"/>
    <property type="project" value="TreeGrafter"/>
</dbReference>
<sequence>MAQKTIALVICSIRSPRVGPSIANWLTSLITPRLSSTPHIKLTTLDLADFPMPLSPSGRTIPAKLPVPLSTSPYSDPEVNTFSLAIRQIDAFIFLTPQYNWSIPGVVKVAFDHLFHEWKGKPMMVVSYGGHGGGKGAVHLKEVWKGLRGGECVAGVELALGGGVGKAVEGVLDEGVRQTWEAAAKGDEISEGWGKLVRAFEEEKS</sequence>
<dbReference type="PANTHER" id="PTHR30543:SF21">
    <property type="entry name" value="NAD(P)H-DEPENDENT FMN REDUCTASE LOT6"/>
    <property type="match status" value="1"/>
</dbReference>
<dbReference type="InterPro" id="IPR050712">
    <property type="entry name" value="NAD(P)H-dep_reductase"/>
</dbReference>
<dbReference type="InterPro" id="IPR005025">
    <property type="entry name" value="FMN_Rdtase-like_dom"/>
</dbReference>
<dbReference type="GO" id="GO:0010181">
    <property type="term" value="F:FMN binding"/>
    <property type="evidence" value="ECO:0007669"/>
    <property type="project" value="TreeGrafter"/>
</dbReference>
<dbReference type="AlphaFoldDB" id="A0A9P6VSS5"/>
<evidence type="ECO:0000313" key="3">
    <source>
        <dbReference type="Proteomes" id="UP000785200"/>
    </source>
</evidence>
<dbReference type="EMBL" id="VNKQ01000002">
    <property type="protein sequence ID" value="KAG0652953.1"/>
    <property type="molecule type" value="Genomic_DNA"/>
</dbReference>
<accession>A0A9P6VSS5</accession>
<evidence type="ECO:0000259" key="1">
    <source>
        <dbReference type="Pfam" id="PF03358"/>
    </source>
</evidence>
<name>A0A9P6VSS5_9HELO</name>
<protein>
    <submittedName>
        <fullName evidence="2">NAD(P)H-dependent FMN reductase LOT6</fullName>
    </submittedName>
</protein>